<keyword evidence="1" id="KW-0472">Membrane</keyword>
<sequence>MKASHIKQLLKRYVAGQCTPEEQLLVEEWYRQQQEANTVYTAPSTYPDEDALLQRIQQPRTAKRVAMPVITLLKIAASLILLSGAGYVLQKLWPVQTHWQEAVAQDHPLQLRLSDSSVVWLNAGSRLRYPDRFNGPQREVELLTGEACLNVAQDPAHPFMIRSGSIRTQVLGTIFNVRAYEKLAIVQVTVQQGKVAVQADSVQQLAGRQVILLPDEQLTFYAQQQDWKKEHRDAANISAWTTGRLLFNNERLDLIAMQLEQKYGVHITFADNTLPAYRITAGFEAADTLRDVLDALSLANKLHYTIDHHNIIFSKQ</sequence>
<keyword evidence="5" id="KW-1185">Reference proteome</keyword>
<dbReference type="STRING" id="573321.SAMN04488505_102675"/>
<evidence type="ECO:0000259" key="2">
    <source>
        <dbReference type="Pfam" id="PF04773"/>
    </source>
</evidence>
<keyword evidence="1" id="KW-1133">Transmembrane helix</keyword>
<evidence type="ECO:0000313" key="4">
    <source>
        <dbReference type="EMBL" id="SEL61156.1"/>
    </source>
</evidence>
<dbReference type="InterPro" id="IPR006860">
    <property type="entry name" value="FecR"/>
</dbReference>
<dbReference type="PANTHER" id="PTHR30273:SF2">
    <property type="entry name" value="PROTEIN FECR"/>
    <property type="match status" value="1"/>
</dbReference>
<dbReference type="Gene3D" id="2.60.120.1440">
    <property type="match status" value="1"/>
</dbReference>
<dbReference type="RefSeq" id="WP_089910364.1">
    <property type="nucleotide sequence ID" value="NZ_FOBB01000002.1"/>
</dbReference>
<feature type="domain" description="Protein FecR C-terminal" evidence="3">
    <location>
        <begin position="244"/>
        <end position="312"/>
    </location>
</feature>
<protein>
    <submittedName>
        <fullName evidence="4">FecR family protein</fullName>
    </submittedName>
</protein>
<dbReference type="GO" id="GO:0016989">
    <property type="term" value="F:sigma factor antagonist activity"/>
    <property type="evidence" value="ECO:0007669"/>
    <property type="project" value="TreeGrafter"/>
</dbReference>
<keyword evidence="1" id="KW-0812">Transmembrane</keyword>
<dbReference type="Proteomes" id="UP000198984">
    <property type="component" value="Unassembled WGS sequence"/>
</dbReference>
<name>A0A1H7RLN8_9BACT</name>
<gene>
    <name evidence="4" type="ORF">SAMN04488505_102675</name>
</gene>
<dbReference type="Pfam" id="PF04773">
    <property type="entry name" value="FecR"/>
    <property type="match status" value="1"/>
</dbReference>
<dbReference type="InterPro" id="IPR012373">
    <property type="entry name" value="Ferrdict_sens_TM"/>
</dbReference>
<organism evidence="4 5">
    <name type="scientific">Chitinophaga rupis</name>
    <dbReference type="NCBI Taxonomy" id="573321"/>
    <lineage>
        <taxon>Bacteria</taxon>
        <taxon>Pseudomonadati</taxon>
        <taxon>Bacteroidota</taxon>
        <taxon>Chitinophagia</taxon>
        <taxon>Chitinophagales</taxon>
        <taxon>Chitinophagaceae</taxon>
        <taxon>Chitinophaga</taxon>
    </lineage>
</organism>
<evidence type="ECO:0000313" key="5">
    <source>
        <dbReference type="Proteomes" id="UP000198984"/>
    </source>
</evidence>
<dbReference type="EMBL" id="FOBB01000002">
    <property type="protein sequence ID" value="SEL61156.1"/>
    <property type="molecule type" value="Genomic_DNA"/>
</dbReference>
<feature type="domain" description="FecR protein" evidence="2">
    <location>
        <begin position="105"/>
        <end position="195"/>
    </location>
</feature>
<dbReference type="PANTHER" id="PTHR30273">
    <property type="entry name" value="PERIPLASMIC SIGNAL SENSOR AND SIGMA FACTOR ACTIVATOR FECR-RELATED"/>
    <property type="match status" value="1"/>
</dbReference>
<accession>A0A1H7RLN8</accession>
<evidence type="ECO:0000259" key="3">
    <source>
        <dbReference type="Pfam" id="PF16344"/>
    </source>
</evidence>
<evidence type="ECO:0000256" key="1">
    <source>
        <dbReference type="SAM" id="Phobius"/>
    </source>
</evidence>
<dbReference type="Gene3D" id="3.55.50.30">
    <property type="match status" value="1"/>
</dbReference>
<dbReference type="Pfam" id="PF16344">
    <property type="entry name" value="FecR_C"/>
    <property type="match status" value="1"/>
</dbReference>
<dbReference type="PIRSF" id="PIRSF018266">
    <property type="entry name" value="FecR"/>
    <property type="match status" value="1"/>
</dbReference>
<proteinExistence type="predicted"/>
<feature type="transmembrane region" description="Helical" evidence="1">
    <location>
        <begin position="65"/>
        <end position="89"/>
    </location>
</feature>
<dbReference type="InterPro" id="IPR032508">
    <property type="entry name" value="FecR_C"/>
</dbReference>
<dbReference type="AlphaFoldDB" id="A0A1H7RLN8"/>
<reference evidence="4 5" key="1">
    <citation type="submission" date="2016-10" db="EMBL/GenBank/DDBJ databases">
        <authorList>
            <person name="de Groot N.N."/>
        </authorList>
    </citation>
    <scope>NUCLEOTIDE SEQUENCE [LARGE SCALE GENOMIC DNA]</scope>
    <source>
        <strain evidence="4 5">DSM 21039</strain>
    </source>
</reference>
<dbReference type="OrthoDB" id="697544at2"/>